<reference evidence="2 3" key="1">
    <citation type="submission" date="2018-04" db="EMBL/GenBank/DDBJ databases">
        <title>Genomic Encyclopedia of Type Strains, Phase IV (KMG-IV): sequencing the most valuable type-strain genomes for metagenomic binning, comparative biology and taxonomic classification.</title>
        <authorList>
            <person name="Goeker M."/>
        </authorList>
    </citation>
    <scope>NUCLEOTIDE SEQUENCE [LARGE SCALE GENOMIC DNA]</scope>
    <source>
        <strain evidence="2 3">DSM 14823</strain>
    </source>
</reference>
<dbReference type="EMBL" id="QEKH01000023">
    <property type="protein sequence ID" value="PVY38972.1"/>
    <property type="molecule type" value="Genomic_DNA"/>
</dbReference>
<evidence type="ECO:0000313" key="4">
    <source>
        <dbReference type="Proteomes" id="UP000576225"/>
    </source>
</evidence>
<gene>
    <name evidence="2" type="ORF">C8D82_12325</name>
    <name evidence="1" type="ORF">HF882_12490</name>
</gene>
<evidence type="ECO:0008006" key="5">
    <source>
        <dbReference type="Google" id="ProtNLM"/>
    </source>
</evidence>
<dbReference type="GeneID" id="78296134"/>
<dbReference type="RefSeq" id="WP_116884842.1">
    <property type="nucleotide sequence ID" value="NZ_CABMMC010000013.1"/>
</dbReference>
<dbReference type="PANTHER" id="PTHR36848:SF2">
    <property type="entry name" value="SECRETED PROTEIN"/>
    <property type="match status" value="1"/>
</dbReference>
<dbReference type="CDD" id="cd03143">
    <property type="entry name" value="A4_beta-galactosidase_middle_domain"/>
    <property type="match status" value="1"/>
</dbReference>
<dbReference type="OrthoDB" id="9815863at2"/>
<dbReference type="EMBL" id="JABAEW010000023">
    <property type="protein sequence ID" value="NMD87403.1"/>
    <property type="molecule type" value="Genomic_DNA"/>
</dbReference>
<evidence type="ECO:0000313" key="2">
    <source>
        <dbReference type="EMBL" id="PVY38972.1"/>
    </source>
</evidence>
<dbReference type="Proteomes" id="UP000245959">
    <property type="component" value="Unassembled WGS sequence"/>
</dbReference>
<evidence type="ECO:0000313" key="3">
    <source>
        <dbReference type="Proteomes" id="UP000245959"/>
    </source>
</evidence>
<dbReference type="Gene3D" id="3.40.50.880">
    <property type="match status" value="1"/>
</dbReference>
<organism evidence="2 3">
    <name type="scientific">Victivallis vadensis</name>
    <dbReference type="NCBI Taxonomy" id="172901"/>
    <lineage>
        <taxon>Bacteria</taxon>
        <taxon>Pseudomonadati</taxon>
        <taxon>Lentisphaerota</taxon>
        <taxon>Lentisphaeria</taxon>
        <taxon>Victivallales</taxon>
        <taxon>Victivallaceae</taxon>
        <taxon>Victivallis</taxon>
    </lineage>
</organism>
<protein>
    <recommendedName>
        <fullName evidence="5">Alpha-L-rhamnosidase-like protein</fullName>
    </recommendedName>
</protein>
<name>A0A2U1ARF2_9BACT</name>
<accession>A0A2U1ARF2</accession>
<dbReference type="PANTHER" id="PTHR36848">
    <property type="entry name" value="DNA-BINDING PROTEIN (PUTATIVE SECRETED PROTEIN)-RELATED"/>
    <property type="match status" value="1"/>
</dbReference>
<proteinExistence type="predicted"/>
<dbReference type="Proteomes" id="UP000576225">
    <property type="component" value="Unassembled WGS sequence"/>
</dbReference>
<keyword evidence="3" id="KW-1185">Reference proteome</keyword>
<dbReference type="InterPro" id="IPR029062">
    <property type="entry name" value="Class_I_gatase-like"/>
</dbReference>
<reference evidence="1 4" key="2">
    <citation type="submission" date="2020-04" db="EMBL/GenBank/DDBJ databases">
        <authorList>
            <person name="Hitch T.C.A."/>
            <person name="Wylensek D."/>
            <person name="Clavel T."/>
        </authorList>
    </citation>
    <scope>NUCLEOTIDE SEQUENCE [LARGE SCALE GENOMIC DNA]</scope>
    <source>
        <strain evidence="1 4">COR2-253-APC-1A</strain>
    </source>
</reference>
<dbReference type="SUPFAM" id="SSF49785">
    <property type="entry name" value="Galactose-binding domain-like"/>
    <property type="match status" value="1"/>
</dbReference>
<dbReference type="InterPro" id="IPR008979">
    <property type="entry name" value="Galactose-bd-like_sf"/>
</dbReference>
<comment type="caution">
    <text evidence="2">The sequence shown here is derived from an EMBL/GenBank/DDBJ whole genome shotgun (WGS) entry which is preliminary data.</text>
</comment>
<dbReference type="InterPro" id="IPR053161">
    <property type="entry name" value="Ulvan_degrading_GH"/>
</dbReference>
<evidence type="ECO:0000313" key="1">
    <source>
        <dbReference type="EMBL" id="NMD87403.1"/>
    </source>
</evidence>
<dbReference type="AlphaFoldDB" id="A0A2U1ARF2"/>
<sequence>MISQKISECLSDRTGSYLIPLLWYTGESAEQVRKEMDAIRRAGISEFIFENRGGDWFCTEPWMRLFEEVLQYAAACRMRVWLLDDSHVNTGSANDSLKRPENAPFRQQCLRIELMDVVGPLSAGAAFLPEHTAAETILAIAAYRRDGRSGECTGDPVDLSGSIKDGLCMLDLPEGIWRIYFVMTADPARQGMFANYITMVSANSCRHLIDEVHEKIHDRFSAYFGTVFAGFFSDEPAFGNCDGQYGDDYAEHRMGQLRRLYPWSADMARLLAARCRMTEDELMLRLPALWDAVSPGDTALRLAYMDLITGLWRENYSCRLGDWCERHGVEYIGHVLEDEGAHMRTGWGCGHFFRAMAGQHMAGIDTVLGQTIPGITSMPHALNQGTQLKNTLFYQYTMPKLAVSLARHNPRMRGRSVCEIFGAYGWNAGLSFMRAILNFYLASGVNHYIPHAYSMCLPEVFRGDADEHRNGGGFTPPGYCMSYLAPAFYAGGFNPQYGIFCKLMRYAQRVCHLLAGGEHLADVAIYYNAEGDWVNQGAVTSLDEVCAALTRGGFDYDILPADTLLRDAEAENSRLRVGPASYSALIVPGSTVLPEKLLERFEVLAAQGVPLLFAGMMPERTEEPDSPAMASLPGNLYAVPVPALAERLGGICPGRLRISPAMPELRYFGMRGEDGAICYFFCNEGRTDARFQVAATENAVLYDPWKNRLFRLAAEPEGIRLAVRPQELLVVIFNRDEPGLPLFRSGEKAMRELPLRYRISLREAGDAGAFRVIRENSAAVNLTVEENLTRFCGEIRYEAEFDWDGVSAETLVIPECGDCAELWLNGSYCGAEIGPQCRFEIGGKLKPGRNTLLIRTADNPAYADRPADGSGVPCGRALPLSKHGFVGNVFIL</sequence>